<gene>
    <name evidence="1" type="ORF">E6C27_scaffold21G00470</name>
</gene>
<reference evidence="1 2" key="1">
    <citation type="submission" date="2019-08" db="EMBL/GenBank/DDBJ databases">
        <title>Draft genome sequences of two oriental melons (Cucumis melo L. var makuwa).</title>
        <authorList>
            <person name="Kwon S.-Y."/>
        </authorList>
    </citation>
    <scope>NUCLEOTIDE SEQUENCE [LARGE SCALE GENOMIC DNA]</scope>
    <source>
        <strain evidence="2">cv. SW 3</strain>
        <tissue evidence="1">Leaf</tissue>
    </source>
</reference>
<dbReference type="PANTHER" id="PTHR10775:SF185">
    <property type="entry name" value="OS08G0208400 PROTEIN"/>
    <property type="match status" value="1"/>
</dbReference>
<sequence>MCSNTILSSFYEAKQKLRDLGLGYETIHTCKYDCVLYWKEFADLQHCPTCGEARYKNVLVGLASETNFFMSLLIPIPRSPSRKIDVYLQSLIEEFKELRNFGGGVQRGIRYPSYAWVIDRRLRYEVEYPSWDLDAIFGPRVT</sequence>
<dbReference type="EMBL" id="SSTE01000903">
    <property type="protein sequence ID" value="KAA0066065.1"/>
    <property type="molecule type" value="Genomic_DNA"/>
</dbReference>
<name>A0A5A7VK08_CUCMM</name>
<dbReference type="Proteomes" id="UP000321393">
    <property type="component" value="Unassembled WGS sequence"/>
</dbReference>
<protein>
    <recommendedName>
        <fullName evidence="3">Transposase</fullName>
    </recommendedName>
</protein>
<accession>A0A5A7VK08</accession>
<organism evidence="1 2">
    <name type="scientific">Cucumis melo var. makuwa</name>
    <name type="common">Oriental melon</name>
    <dbReference type="NCBI Taxonomy" id="1194695"/>
    <lineage>
        <taxon>Eukaryota</taxon>
        <taxon>Viridiplantae</taxon>
        <taxon>Streptophyta</taxon>
        <taxon>Embryophyta</taxon>
        <taxon>Tracheophyta</taxon>
        <taxon>Spermatophyta</taxon>
        <taxon>Magnoliopsida</taxon>
        <taxon>eudicotyledons</taxon>
        <taxon>Gunneridae</taxon>
        <taxon>Pentapetalae</taxon>
        <taxon>rosids</taxon>
        <taxon>fabids</taxon>
        <taxon>Cucurbitales</taxon>
        <taxon>Cucurbitaceae</taxon>
        <taxon>Benincaseae</taxon>
        <taxon>Cucumis</taxon>
    </lineage>
</organism>
<dbReference type="AlphaFoldDB" id="A0A5A7VK08"/>
<evidence type="ECO:0008006" key="3">
    <source>
        <dbReference type="Google" id="ProtNLM"/>
    </source>
</evidence>
<proteinExistence type="predicted"/>
<dbReference type="PANTHER" id="PTHR10775">
    <property type="entry name" value="OS08G0208400 PROTEIN"/>
    <property type="match status" value="1"/>
</dbReference>
<evidence type="ECO:0000313" key="1">
    <source>
        <dbReference type="EMBL" id="KAA0066065.1"/>
    </source>
</evidence>
<comment type="caution">
    <text evidence="1">The sequence shown here is derived from an EMBL/GenBank/DDBJ whole genome shotgun (WGS) entry which is preliminary data.</text>
</comment>
<evidence type="ECO:0000313" key="2">
    <source>
        <dbReference type="Proteomes" id="UP000321393"/>
    </source>
</evidence>
<dbReference type="OrthoDB" id="1932595at2759"/>